<feature type="chain" id="PRO_5046172803" evidence="11">
    <location>
        <begin position="25"/>
        <end position="452"/>
    </location>
</feature>
<dbReference type="Pfam" id="PF13442">
    <property type="entry name" value="Cytochrome_CBB3"/>
    <property type="match status" value="1"/>
</dbReference>
<feature type="signal peptide" evidence="11">
    <location>
        <begin position="1"/>
        <end position="24"/>
    </location>
</feature>
<keyword evidence="2" id="KW-1003">Cell membrane</keyword>
<keyword evidence="3 9" id="KW-0349">Heme</keyword>
<keyword evidence="14" id="KW-1185">Reference proteome</keyword>
<dbReference type="Proteomes" id="UP001164712">
    <property type="component" value="Chromosome"/>
</dbReference>
<dbReference type="InterPro" id="IPR009056">
    <property type="entry name" value="Cyt_c-like_dom"/>
</dbReference>
<evidence type="ECO:0000256" key="1">
    <source>
        <dbReference type="ARBA" id="ARBA00004236"/>
    </source>
</evidence>
<dbReference type="RefSeq" id="WP_045047302.1">
    <property type="nucleotide sequence ID" value="NZ_CP114058.1"/>
</dbReference>
<protein>
    <submittedName>
        <fullName evidence="13">Cytochrome c</fullName>
    </submittedName>
</protein>
<keyword evidence="5 11" id="KW-0732">Signal</keyword>
<evidence type="ECO:0000313" key="14">
    <source>
        <dbReference type="Proteomes" id="UP001164712"/>
    </source>
</evidence>
<keyword evidence="10" id="KW-1133">Transmembrane helix</keyword>
<keyword evidence="10" id="KW-0812">Transmembrane</keyword>
<evidence type="ECO:0000256" key="9">
    <source>
        <dbReference type="PROSITE-ProRule" id="PRU00433"/>
    </source>
</evidence>
<dbReference type="Pfam" id="PF00034">
    <property type="entry name" value="Cytochrom_C"/>
    <property type="match status" value="2"/>
</dbReference>
<dbReference type="PIRSF" id="PIRSF000018">
    <property type="entry name" value="Mb_ADH_cyt_c"/>
    <property type="match status" value="1"/>
</dbReference>
<evidence type="ECO:0000256" key="11">
    <source>
        <dbReference type="SAM" id="SignalP"/>
    </source>
</evidence>
<dbReference type="PROSITE" id="PS51007">
    <property type="entry name" value="CYTC"/>
    <property type="match status" value="3"/>
</dbReference>
<evidence type="ECO:0000256" key="4">
    <source>
        <dbReference type="ARBA" id="ARBA00022723"/>
    </source>
</evidence>
<dbReference type="InterPro" id="IPR014353">
    <property type="entry name" value="Membr-bd_ADH_cyt_c"/>
</dbReference>
<dbReference type="PANTHER" id="PTHR35008">
    <property type="entry name" value="BLL4482 PROTEIN-RELATED"/>
    <property type="match status" value="1"/>
</dbReference>
<dbReference type="PANTHER" id="PTHR35008:SF8">
    <property type="entry name" value="ALCOHOL DEHYDROGENASE CYTOCHROME C SUBUNIT"/>
    <property type="match status" value="1"/>
</dbReference>
<evidence type="ECO:0000259" key="12">
    <source>
        <dbReference type="PROSITE" id="PS51007"/>
    </source>
</evidence>
<feature type="transmembrane region" description="Helical" evidence="10">
    <location>
        <begin position="426"/>
        <end position="445"/>
    </location>
</feature>
<keyword evidence="8 10" id="KW-0472">Membrane</keyword>
<proteinExistence type="predicted"/>
<evidence type="ECO:0000256" key="5">
    <source>
        <dbReference type="ARBA" id="ARBA00022729"/>
    </source>
</evidence>
<gene>
    <name evidence="13" type="ORF">O1V66_02585</name>
</gene>
<feature type="domain" description="Cytochrome c" evidence="12">
    <location>
        <begin position="177"/>
        <end position="286"/>
    </location>
</feature>
<sequence length="452" mass="47419">MKKLLSLSLVSAFAGLMFSQTAMAQNNGGQDLVARGEYLAVAGDCGACHTAPGGKAFAGGLPLATPLGKIYSTNITPSKVAGIGDYTLDDFEHAVRKGVRKDGAHLYPAMPYTAYSSITDEDMQALYAYFMQGVKPVDDKAAETALPFPFNIRLSMAGWNLLFAHGKPYVADSGKSAEWNRGAYLVQGLTHCSTCHTPRNALMAEQADNALGGASLGTWFAPNITPDPHAGIGSWSQQDLEQYLATGRSANGSQAGGPMLEAIDKSFSKLSPADIQAIATYLRALPAQSINAAPGKLPTSTPRLSDVAIMTGSAPEGAKLYEAHCSTCHQLSGQGGNGIPALFGNAALKRPVADNAVMAVLEGVTPDKGQAMPAFSDKLDDRQMATLVNYLFKTYGDAGVQTTPERVKALREGGEASPLIALAKEGMLAGIIILVLLVIGGGVIIQRKKSRK</sequence>
<accession>A0ABY7HQK9</accession>
<comment type="subcellular location">
    <subcellularLocation>
        <location evidence="1">Cell membrane</location>
    </subcellularLocation>
</comment>
<dbReference type="SUPFAM" id="SSF46626">
    <property type="entry name" value="Cytochrome c"/>
    <property type="match status" value="3"/>
</dbReference>
<name>A0ABY7HQK9_9GAMM</name>
<dbReference type="Gene3D" id="1.10.760.10">
    <property type="entry name" value="Cytochrome c-like domain"/>
    <property type="match status" value="3"/>
</dbReference>
<evidence type="ECO:0000256" key="10">
    <source>
        <dbReference type="SAM" id="Phobius"/>
    </source>
</evidence>
<organism evidence="13 14">
    <name type="scientific">Rouxiella chamberiensis</name>
    <dbReference type="NCBI Taxonomy" id="1513468"/>
    <lineage>
        <taxon>Bacteria</taxon>
        <taxon>Pseudomonadati</taxon>
        <taxon>Pseudomonadota</taxon>
        <taxon>Gammaproteobacteria</taxon>
        <taxon>Enterobacterales</taxon>
        <taxon>Yersiniaceae</taxon>
        <taxon>Rouxiella</taxon>
    </lineage>
</organism>
<keyword evidence="7 9" id="KW-0408">Iron</keyword>
<evidence type="ECO:0000256" key="7">
    <source>
        <dbReference type="ARBA" id="ARBA00023004"/>
    </source>
</evidence>
<dbReference type="InterPro" id="IPR036909">
    <property type="entry name" value="Cyt_c-like_dom_sf"/>
</dbReference>
<evidence type="ECO:0000256" key="8">
    <source>
        <dbReference type="ARBA" id="ARBA00023136"/>
    </source>
</evidence>
<dbReference type="EMBL" id="CP114058">
    <property type="protein sequence ID" value="WAT01663.1"/>
    <property type="molecule type" value="Genomic_DNA"/>
</dbReference>
<keyword evidence="6" id="KW-0677">Repeat</keyword>
<feature type="domain" description="Cytochrome c" evidence="12">
    <location>
        <begin position="312"/>
        <end position="395"/>
    </location>
</feature>
<evidence type="ECO:0000313" key="13">
    <source>
        <dbReference type="EMBL" id="WAT01663.1"/>
    </source>
</evidence>
<keyword evidence="4 9" id="KW-0479">Metal-binding</keyword>
<evidence type="ECO:0000256" key="6">
    <source>
        <dbReference type="ARBA" id="ARBA00022737"/>
    </source>
</evidence>
<evidence type="ECO:0000256" key="3">
    <source>
        <dbReference type="ARBA" id="ARBA00022617"/>
    </source>
</evidence>
<reference evidence="13" key="1">
    <citation type="submission" date="2022-12" db="EMBL/GenBank/DDBJ databases">
        <title>Complete genome sequence of an Australian strain of Rouxiella badensis DAR84756 and resolution of the R. badensis DSM100043 and R. chamberiensis DSM28324 genomes.</title>
        <authorList>
            <person name="Paul S."/>
            <person name="Anderson P.J."/>
            <person name="Maynard G."/>
            <person name="Dyall-Smith M."/>
            <person name="Kudinha T."/>
        </authorList>
    </citation>
    <scope>NUCLEOTIDE SEQUENCE</scope>
    <source>
        <strain evidence="13">DSM 28324</strain>
    </source>
</reference>
<feature type="domain" description="Cytochrome c" evidence="12">
    <location>
        <begin position="31"/>
        <end position="134"/>
    </location>
</feature>
<evidence type="ECO:0000256" key="2">
    <source>
        <dbReference type="ARBA" id="ARBA00022475"/>
    </source>
</evidence>
<dbReference type="InterPro" id="IPR051459">
    <property type="entry name" value="Cytochrome_c-type_DH"/>
</dbReference>